<dbReference type="PANTHER" id="PTHR47655">
    <property type="entry name" value="QUINIC ACID UTILIZATION ACTIVATOR"/>
    <property type="match status" value="1"/>
</dbReference>
<accession>A0AAN6XTE4</accession>
<dbReference type="CDD" id="cd00067">
    <property type="entry name" value="GAL4"/>
    <property type="match status" value="1"/>
</dbReference>
<proteinExistence type="predicted"/>
<feature type="region of interest" description="Disordered" evidence="2">
    <location>
        <begin position="228"/>
        <end position="250"/>
    </location>
</feature>
<feature type="compositionally biased region" description="Low complexity" evidence="2">
    <location>
        <begin position="228"/>
        <end position="244"/>
    </location>
</feature>
<feature type="non-terminal residue" evidence="4">
    <location>
        <position position="1"/>
    </location>
</feature>
<dbReference type="InterPro" id="IPR052783">
    <property type="entry name" value="Metabolic/Drug-Res_Regulator"/>
</dbReference>
<reference evidence="4" key="2">
    <citation type="submission" date="2023-05" db="EMBL/GenBank/DDBJ databases">
        <authorList>
            <consortium name="Lawrence Berkeley National Laboratory"/>
            <person name="Steindorff A."/>
            <person name="Hensen N."/>
            <person name="Bonometti L."/>
            <person name="Westerberg I."/>
            <person name="Brannstrom I.O."/>
            <person name="Guillou S."/>
            <person name="Cros-Aarteil S."/>
            <person name="Calhoun S."/>
            <person name="Haridas S."/>
            <person name="Kuo A."/>
            <person name="Mondo S."/>
            <person name="Pangilinan J."/>
            <person name="Riley R."/>
            <person name="Labutti K."/>
            <person name="Andreopoulos B."/>
            <person name="Lipzen A."/>
            <person name="Chen C."/>
            <person name="Yanf M."/>
            <person name="Daum C."/>
            <person name="Ng V."/>
            <person name="Clum A."/>
            <person name="Ohm R."/>
            <person name="Martin F."/>
            <person name="Silar P."/>
            <person name="Natvig D."/>
            <person name="Lalanne C."/>
            <person name="Gautier V."/>
            <person name="Ament-Velasquez S.L."/>
            <person name="Kruys A."/>
            <person name="Hutchinson M.I."/>
            <person name="Powell A.J."/>
            <person name="Barry K."/>
            <person name="Miller A.N."/>
            <person name="Grigoriev I.V."/>
            <person name="Debuchy R."/>
            <person name="Gladieux P."/>
            <person name="Thoren M.H."/>
            <person name="Johannesson H."/>
        </authorList>
    </citation>
    <scope>NUCLEOTIDE SEQUENCE</scope>
    <source>
        <strain evidence="4">PSN293</strain>
    </source>
</reference>
<dbReference type="PROSITE" id="PS00463">
    <property type="entry name" value="ZN2_CY6_FUNGAL_1"/>
    <property type="match status" value="1"/>
</dbReference>
<dbReference type="GO" id="GO:0000981">
    <property type="term" value="F:DNA-binding transcription factor activity, RNA polymerase II-specific"/>
    <property type="evidence" value="ECO:0007669"/>
    <property type="project" value="InterPro"/>
</dbReference>
<dbReference type="InterPro" id="IPR001138">
    <property type="entry name" value="Zn2Cys6_DnaBD"/>
</dbReference>
<reference evidence="4" key="1">
    <citation type="journal article" date="2023" name="Mol. Phylogenet. Evol.">
        <title>Genome-scale phylogeny and comparative genomics of the fungal order Sordariales.</title>
        <authorList>
            <person name="Hensen N."/>
            <person name="Bonometti L."/>
            <person name="Westerberg I."/>
            <person name="Brannstrom I.O."/>
            <person name="Guillou S."/>
            <person name="Cros-Aarteil S."/>
            <person name="Calhoun S."/>
            <person name="Haridas S."/>
            <person name="Kuo A."/>
            <person name="Mondo S."/>
            <person name="Pangilinan J."/>
            <person name="Riley R."/>
            <person name="LaButti K."/>
            <person name="Andreopoulos B."/>
            <person name="Lipzen A."/>
            <person name="Chen C."/>
            <person name="Yan M."/>
            <person name="Daum C."/>
            <person name="Ng V."/>
            <person name="Clum A."/>
            <person name="Steindorff A."/>
            <person name="Ohm R.A."/>
            <person name="Martin F."/>
            <person name="Silar P."/>
            <person name="Natvig D.O."/>
            <person name="Lalanne C."/>
            <person name="Gautier V."/>
            <person name="Ament-Velasquez S.L."/>
            <person name="Kruys A."/>
            <person name="Hutchinson M.I."/>
            <person name="Powell A.J."/>
            <person name="Barry K."/>
            <person name="Miller A.N."/>
            <person name="Grigoriev I.V."/>
            <person name="Debuchy R."/>
            <person name="Gladieux P."/>
            <person name="Hiltunen Thoren M."/>
            <person name="Johannesson H."/>
        </authorList>
    </citation>
    <scope>NUCLEOTIDE SEQUENCE</scope>
    <source>
        <strain evidence="4">PSN293</strain>
    </source>
</reference>
<evidence type="ECO:0000313" key="4">
    <source>
        <dbReference type="EMBL" id="KAK4206369.1"/>
    </source>
</evidence>
<protein>
    <submittedName>
        <fullName evidence="4">C6 transcription factor protein</fullName>
    </submittedName>
</protein>
<name>A0AAN6XTE4_9PEZI</name>
<evidence type="ECO:0000256" key="1">
    <source>
        <dbReference type="ARBA" id="ARBA00023242"/>
    </source>
</evidence>
<dbReference type="PANTHER" id="PTHR47655:SF3">
    <property type="entry name" value="ZN(II)2CYS6 TRANSCRIPTION FACTOR (EUROFUNG)"/>
    <property type="match status" value="1"/>
</dbReference>
<comment type="caution">
    <text evidence="4">The sequence shown here is derived from an EMBL/GenBank/DDBJ whole genome shotgun (WGS) entry which is preliminary data.</text>
</comment>
<keyword evidence="5" id="KW-1185">Reference proteome</keyword>
<dbReference type="Proteomes" id="UP001301769">
    <property type="component" value="Unassembled WGS sequence"/>
</dbReference>
<dbReference type="Gene3D" id="4.10.240.10">
    <property type="entry name" value="Zn(2)-C6 fungal-type DNA-binding domain"/>
    <property type="match status" value="1"/>
</dbReference>
<dbReference type="Pfam" id="PF00172">
    <property type="entry name" value="Zn_clus"/>
    <property type="match status" value="1"/>
</dbReference>
<evidence type="ECO:0000259" key="3">
    <source>
        <dbReference type="PROSITE" id="PS50048"/>
    </source>
</evidence>
<dbReference type="CDD" id="cd15486">
    <property type="entry name" value="ZIP_Sip4"/>
    <property type="match status" value="1"/>
</dbReference>
<dbReference type="AlphaFoldDB" id="A0AAN6XTE4"/>
<evidence type="ECO:0000256" key="2">
    <source>
        <dbReference type="SAM" id="MobiDB-lite"/>
    </source>
</evidence>
<organism evidence="4 5">
    <name type="scientific">Rhypophila decipiens</name>
    <dbReference type="NCBI Taxonomy" id="261697"/>
    <lineage>
        <taxon>Eukaryota</taxon>
        <taxon>Fungi</taxon>
        <taxon>Dikarya</taxon>
        <taxon>Ascomycota</taxon>
        <taxon>Pezizomycotina</taxon>
        <taxon>Sordariomycetes</taxon>
        <taxon>Sordariomycetidae</taxon>
        <taxon>Sordariales</taxon>
        <taxon>Naviculisporaceae</taxon>
        <taxon>Rhypophila</taxon>
    </lineage>
</organism>
<dbReference type="SUPFAM" id="SSF57701">
    <property type="entry name" value="Zn2/Cys6 DNA-binding domain"/>
    <property type="match status" value="1"/>
</dbReference>
<evidence type="ECO:0000313" key="5">
    <source>
        <dbReference type="Proteomes" id="UP001301769"/>
    </source>
</evidence>
<dbReference type="PROSITE" id="PS50048">
    <property type="entry name" value="ZN2_CY6_FUNGAL_2"/>
    <property type="match status" value="1"/>
</dbReference>
<gene>
    <name evidence="4" type="ORF">QBC37DRAFT_300930</name>
</gene>
<feature type="domain" description="Zn(2)-C6 fungal-type" evidence="3">
    <location>
        <begin position="6"/>
        <end position="35"/>
    </location>
</feature>
<dbReference type="GO" id="GO:0008270">
    <property type="term" value="F:zinc ion binding"/>
    <property type="evidence" value="ECO:0007669"/>
    <property type="project" value="InterPro"/>
</dbReference>
<keyword evidence="1" id="KW-0539">Nucleus</keyword>
<dbReference type="SMART" id="SM00066">
    <property type="entry name" value="GAL4"/>
    <property type="match status" value="1"/>
</dbReference>
<dbReference type="EMBL" id="MU858429">
    <property type="protein sequence ID" value="KAK4206369.1"/>
    <property type="molecule type" value="Genomic_DNA"/>
</dbReference>
<sequence length="291" mass="32017">KRVWKACERCRMKKTKCDGEFPCKRCKDDGLVCTASTRKKTEYKQVPKGYAELLENTQFALIKTIHKLYSMVRNQQRWDLGEPELNDRGQPAIHNIVSKLGCIGPNSDIDLPVHSIFPEDEAGLQELARQLEGQQLKEAAGGATVQGSESIYCNGTERTSFWQSDYSDFEADCPRNASGNGGRANTLTMISAGLSYPFSMSSTSPSDGFSTQSTSGSILLQTFDSPWSVQPQSAEAQQQQQQQAVPPPPSFFNLLNPGLLESSFGTIKPYMLSCPNPEVMLGIWGPESGQS</sequence>
<dbReference type="InterPro" id="IPR036864">
    <property type="entry name" value="Zn2-C6_fun-type_DNA-bd_sf"/>
</dbReference>